<dbReference type="AlphaFoldDB" id="A0A4Z0GSQ5"/>
<evidence type="ECO:0000313" key="2">
    <source>
        <dbReference type="Proteomes" id="UP000298347"/>
    </source>
</evidence>
<name>A0A4Z0GSQ5_9BACL</name>
<proteinExistence type="predicted"/>
<dbReference type="EMBL" id="SRJD01000001">
    <property type="protein sequence ID" value="TGB00424.1"/>
    <property type="molecule type" value="Genomic_DNA"/>
</dbReference>
<protein>
    <submittedName>
        <fullName evidence="1">Uncharacterized protein</fullName>
    </submittedName>
</protein>
<dbReference type="Proteomes" id="UP000298347">
    <property type="component" value="Unassembled WGS sequence"/>
</dbReference>
<accession>A0A4Z0GSQ5</accession>
<dbReference type="RefSeq" id="WP_135347069.1">
    <property type="nucleotide sequence ID" value="NZ_SRJD01000001.1"/>
</dbReference>
<evidence type="ECO:0000313" key="1">
    <source>
        <dbReference type="EMBL" id="TGB00424.1"/>
    </source>
</evidence>
<gene>
    <name evidence="1" type="ORF">E4665_01740</name>
</gene>
<dbReference type="OrthoDB" id="1845039at2"/>
<reference evidence="1 2" key="1">
    <citation type="journal article" date="2015" name="Int. J. Syst. Evol. Microbiol.">
        <title>Sporolactobacillus shoreae sp. nov. and Sporolactobacillus spathodeae sp. nov., two spore-forming lactic acid bacteria isolated from tree barks in Thailand.</title>
        <authorList>
            <person name="Thamacharoensuk T."/>
            <person name="Kitahara M."/>
            <person name="Ohkuma M."/>
            <person name="Thongchul N."/>
            <person name="Tanasupawat S."/>
        </authorList>
    </citation>
    <scope>NUCLEOTIDE SEQUENCE [LARGE SCALE GENOMIC DNA]</scope>
    <source>
        <strain evidence="1 2">BK92</strain>
    </source>
</reference>
<comment type="caution">
    <text evidence="1">The sequence shown here is derived from an EMBL/GenBank/DDBJ whole genome shotgun (WGS) entry which is preliminary data.</text>
</comment>
<sequence>MEADENQKNPLNQLRRTQPDQLENAWSEWRRTDQRHAFELINDPQLEFPVLFMLKDQLQERDSDLELRPRIALSQIQNVLHGADLGISEGAPFPDQHDLVVGSLLWILDTGWKNIISTDYTQVIDQTAIHVLHTYHQDWIKGMTNLIFYRYKNKSQRHYLISALLDTANPISLIYQANFLLSDQSVESDYARRMLGFIPEVRHTPDNETAFLSFESWYEENEHYLVYTGETNDAVPGGRPYRIHYSAKYLGKAVNAKSGEPIQEMLPGEKQNYTDFLKLPARVQVSLSSGSARMRKQQPKSWRAWINQPIQRQLVSLSMPYAGGENP</sequence>
<organism evidence="1 2">
    <name type="scientific">Sporolactobacillus shoreae</name>
    <dbReference type="NCBI Taxonomy" id="1465501"/>
    <lineage>
        <taxon>Bacteria</taxon>
        <taxon>Bacillati</taxon>
        <taxon>Bacillota</taxon>
        <taxon>Bacilli</taxon>
        <taxon>Bacillales</taxon>
        <taxon>Sporolactobacillaceae</taxon>
        <taxon>Sporolactobacillus</taxon>
    </lineage>
</organism>
<keyword evidence="2" id="KW-1185">Reference proteome</keyword>